<feature type="compositionally biased region" description="Basic and acidic residues" evidence="1">
    <location>
        <begin position="225"/>
        <end position="234"/>
    </location>
</feature>
<feature type="compositionally biased region" description="Acidic residues" evidence="1">
    <location>
        <begin position="251"/>
        <end position="260"/>
    </location>
</feature>
<reference evidence="2 3" key="1">
    <citation type="submission" date="2016-09" db="EMBL/GenBank/DDBJ databases">
        <title>Extensive genetic diversity and differential bi-allelic expression allows diatom success in the polar Southern Ocean.</title>
        <authorList>
            <consortium name="DOE Joint Genome Institute"/>
            <person name="Mock T."/>
            <person name="Otillar R.P."/>
            <person name="Strauss J."/>
            <person name="Dupont C."/>
            <person name="Frickenhaus S."/>
            <person name="Maumus F."/>
            <person name="Mcmullan M."/>
            <person name="Sanges R."/>
            <person name="Schmutz J."/>
            <person name="Toseland A."/>
            <person name="Valas R."/>
            <person name="Veluchamy A."/>
            <person name="Ward B.J."/>
            <person name="Allen A."/>
            <person name="Barry K."/>
            <person name="Falciatore A."/>
            <person name="Ferrante M."/>
            <person name="Fortunato A.E."/>
            <person name="Gloeckner G."/>
            <person name="Gruber A."/>
            <person name="Hipkin R."/>
            <person name="Janech M."/>
            <person name="Kroth P."/>
            <person name="Leese F."/>
            <person name="Lindquist E."/>
            <person name="Lyon B.R."/>
            <person name="Martin J."/>
            <person name="Mayer C."/>
            <person name="Parker M."/>
            <person name="Quesneville H."/>
            <person name="Raymond J."/>
            <person name="Uhlig C."/>
            <person name="Valentin K.U."/>
            <person name="Worden A.Z."/>
            <person name="Armbrust E.V."/>
            <person name="Bowler C."/>
            <person name="Green B."/>
            <person name="Moulton V."/>
            <person name="Van Oosterhout C."/>
            <person name="Grigoriev I."/>
        </authorList>
    </citation>
    <scope>NUCLEOTIDE SEQUENCE [LARGE SCALE GENOMIC DNA]</scope>
    <source>
        <strain evidence="2 3">CCMP1102</strain>
    </source>
</reference>
<feature type="compositionally biased region" description="Basic and acidic residues" evidence="1">
    <location>
        <begin position="180"/>
        <end position="193"/>
    </location>
</feature>
<dbReference type="OrthoDB" id="415230at2759"/>
<proteinExistence type="predicted"/>
<dbReference type="KEGG" id="fcy:FRACYDRAFT_269079"/>
<dbReference type="PANTHER" id="PTHR35378:SF1">
    <property type="entry name" value="C2H2-TYPE DOMAIN-CONTAINING PROTEIN"/>
    <property type="match status" value="1"/>
</dbReference>
<accession>A0A1E7FEU0</accession>
<name>A0A1E7FEU0_9STRA</name>
<feature type="region of interest" description="Disordered" evidence="1">
    <location>
        <begin position="153"/>
        <end position="260"/>
    </location>
</feature>
<evidence type="ECO:0000256" key="1">
    <source>
        <dbReference type="SAM" id="MobiDB-lite"/>
    </source>
</evidence>
<feature type="compositionally biased region" description="Basic residues" evidence="1">
    <location>
        <begin position="1"/>
        <end position="10"/>
    </location>
</feature>
<sequence>MARKKQSSKKSNKDKSNPGAAEAEAIDSNGFILVDPARCRFQHSKIRPVFSGCGRDVTQVLEDIKSGKTDLQDLPPIQVLVGDYSDDEDGSIWYFSLNNRRLWILKQLRAGGYLEKQGNKVKVRVRRPKSQSERERYSIANCALNAKIMVEKPRKKKEKTSAVAATNKSPSDENNDIEDDAKCRSDNNEDTHEIKKKLVAIETTKISTDSDGNNDDDDDDDSDSDHDNDRESRKIKTTKNYFGSMVMDSSSSDDDDDDDD</sequence>
<dbReference type="InParanoid" id="A0A1E7FEU0"/>
<dbReference type="AlphaFoldDB" id="A0A1E7FEU0"/>
<evidence type="ECO:0000313" key="2">
    <source>
        <dbReference type="EMBL" id="OEU16689.1"/>
    </source>
</evidence>
<dbReference type="EMBL" id="KV784358">
    <property type="protein sequence ID" value="OEU16689.1"/>
    <property type="molecule type" value="Genomic_DNA"/>
</dbReference>
<dbReference type="PANTHER" id="PTHR35378">
    <property type="entry name" value="UNNAMED PRODUCT"/>
    <property type="match status" value="1"/>
</dbReference>
<feature type="compositionally biased region" description="Acidic residues" evidence="1">
    <location>
        <begin position="212"/>
        <end position="224"/>
    </location>
</feature>
<evidence type="ECO:0000313" key="3">
    <source>
        <dbReference type="Proteomes" id="UP000095751"/>
    </source>
</evidence>
<organism evidence="2 3">
    <name type="scientific">Fragilariopsis cylindrus CCMP1102</name>
    <dbReference type="NCBI Taxonomy" id="635003"/>
    <lineage>
        <taxon>Eukaryota</taxon>
        <taxon>Sar</taxon>
        <taxon>Stramenopiles</taxon>
        <taxon>Ochrophyta</taxon>
        <taxon>Bacillariophyta</taxon>
        <taxon>Bacillariophyceae</taxon>
        <taxon>Bacillariophycidae</taxon>
        <taxon>Bacillariales</taxon>
        <taxon>Bacillariaceae</taxon>
        <taxon>Fragilariopsis</taxon>
    </lineage>
</organism>
<keyword evidence="3" id="KW-1185">Reference proteome</keyword>
<gene>
    <name evidence="2" type="ORF">FRACYDRAFT_269079</name>
</gene>
<feature type="region of interest" description="Disordered" evidence="1">
    <location>
        <begin position="1"/>
        <end position="22"/>
    </location>
</feature>
<dbReference type="Proteomes" id="UP000095751">
    <property type="component" value="Unassembled WGS sequence"/>
</dbReference>
<protein>
    <submittedName>
        <fullName evidence="2">Uncharacterized protein</fullName>
    </submittedName>
</protein>